<dbReference type="Proteomes" id="UP000037460">
    <property type="component" value="Unassembled WGS sequence"/>
</dbReference>
<evidence type="ECO:0000256" key="2">
    <source>
        <dbReference type="ARBA" id="ARBA00010513"/>
    </source>
</evidence>
<comment type="subcellular location">
    <subcellularLocation>
        <location evidence="1">Cytoplasm</location>
    </subcellularLocation>
</comment>
<accession>A0A0M0K2R5</accession>
<dbReference type="PROSITE" id="PS51203">
    <property type="entry name" value="CS"/>
    <property type="match status" value="1"/>
</dbReference>
<feature type="region of interest" description="Disordered" evidence="7">
    <location>
        <begin position="59"/>
        <end position="108"/>
    </location>
</feature>
<dbReference type="FunFam" id="2.60.40.790:FF:000001">
    <property type="entry name" value="Nuclear migration protein nudC"/>
    <property type="match status" value="1"/>
</dbReference>
<evidence type="ECO:0000256" key="6">
    <source>
        <dbReference type="ARBA" id="ARBA00030427"/>
    </source>
</evidence>
<reference evidence="10" key="1">
    <citation type="journal article" date="2015" name="PLoS Genet.">
        <title>Genome Sequence and Transcriptome Analyses of Chrysochromulina tobin: Metabolic Tools for Enhanced Algal Fitness in the Prominent Order Prymnesiales (Haptophyceae).</title>
        <authorList>
            <person name="Hovde B.T."/>
            <person name="Deodato C.R."/>
            <person name="Hunsperger H.M."/>
            <person name="Ryken S.A."/>
            <person name="Yost W."/>
            <person name="Jha R.K."/>
            <person name="Patterson J."/>
            <person name="Monnat R.J. Jr."/>
            <person name="Barlow S.B."/>
            <person name="Starkenburg S.R."/>
            <person name="Cattolico R.A."/>
        </authorList>
    </citation>
    <scope>NUCLEOTIDE SEQUENCE</scope>
    <source>
        <strain evidence="10">CCMP291</strain>
    </source>
</reference>
<keyword evidence="4" id="KW-0963">Cytoplasm</keyword>
<feature type="compositionally biased region" description="Basic and acidic residues" evidence="7">
    <location>
        <begin position="64"/>
        <end position="100"/>
    </location>
</feature>
<dbReference type="Pfam" id="PF04969">
    <property type="entry name" value="CS"/>
    <property type="match status" value="1"/>
</dbReference>
<dbReference type="OrthoDB" id="416217at2759"/>
<dbReference type="GO" id="GO:0051082">
    <property type="term" value="F:unfolded protein binding"/>
    <property type="evidence" value="ECO:0007669"/>
    <property type="project" value="TreeGrafter"/>
</dbReference>
<feature type="domain" description="CS" evidence="8">
    <location>
        <begin position="165"/>
        <end position="259"/>
    </location>
</feature>
<evidence type="ECO:0000256" key="4">
    <source>
        <dbReference type="ARBA" id="ARBA00022490"/>
    </source>
</evidence>
<dbReference type="AlphaFoldDB" id="A0A0M0K2R5"/>
<dbReference type="PANTHER" id="PTHR12356:SF3">
    <property type="entry name" value="NUCLEAR MIGRATION PROTEIN NUDC"/>
    <property type="match status" value="1"/>
</dbReference>
<dbReference type="PANTHER" id="PTHR12356">
    <property type="entry name" value="NUCLEAR MOVEMENT PROTEIN NUDC"/>
    <property type="match status" value="1"/>
</dbReference>
<dbReference type="InterPro" id="IPR025934">
    <property type="entry name" value="NudC_N_dom"/>
</dbReference>
<dbReference type="Pfam" id="PF14050">
    <property type="entry name" value="Nudc_N"/>
    <property type="match status" value="1"/>
</dbReference>
<dbReference type="GO" id="GO:0006457">
    <property type="term" value="P:protein folding"/>
    <property type="evidence" value="ECO:0007669"/>
    <property type="project" value="TreeGrafter"/>
</dbReference>
<evidence type="ECO:0000259" key="8">
    <source>
        <dbReference type="PROSITE" id="PS51203"/>
    </source>
</evidence>
<evidence type="ECO:0000313" key="10">
    <source>
        <dbReference type="Proteomes" id="UP000037460"/>
    </source>
</evidence>
<dbReference type="InterPro" id="IPR007052">
    <property type="entry name" value="CS_dom"/>
</dbReference>
<comment type="similarity">
    <text evidence="2">Belongs to the nudC family.</text>
</comment>
<proteinExistence type="inferred from homology"/>
<evidence type="ECO:0000313" key="9">
    <source>
        <dbReference type="EMBL" id="KOO32678.1"/>
    </source>
</evidence>
<dbReference type="Gene3D" id="2.60.40.790">
    <property type="match status" value="1"/>
</dbReference>
<protein>
    <recommendedName>
        <fullName evidence="3">Nuclear migration protein nudC</fullName>
    </recommendedName>
    <alternativeName>
        <fullName evidence="6">Nuclear distribution protein C homolog</fullName>
    </alternativeName>
</protein>
<dbReference type="InterPro" id="IPR008978">
    <property type="entry name" value="HSP20-like_chaperone"/>
</dbReference>
<gene>
    <name evidence="9" type="ORF">Ctob_004269</name>
</gene>
<dbReference type="GO" id="GO:0005737">
    <property type="term" value="C:cytoplasm"/>
    <property type="evidence" value="ECO:0007669"/>
    <property type="project" value="UniProtKB-SubCell"/>
</dbReference>
<evidence type="ECO:0000256" key="1">
    <source>
        <dbReference type="ARBA" id="ARBA00004496"/>
    </source>
</evidence>
<dbReference type="CDD" id="cd06467">
    <property type="entry name" value="p23_NUDC_like"/>
    <property type="match status" value="1"/>
</dbReference>
<dbReference type="SUPFAM" id="SSF49764">
    <property type="entry name" value="HSP20-like chaperones"/>
    <property type="match status" value="1"/>
</dbReference>
<keyword evidence="5" id="KW-0597">Phosphoprotein</keyword>
<organism evidence="9 10">
    <name type="scientific">Chrysochromulina tobinii</name>
    <dbReference type="NCBI Taxonomy" id="1460289"/>
    <lineage>
        <taxon>Eukaryota</taxon>
        <taxon>Haptista</taxon>
        <taxon>Haptophyta</taxon>
        <taxon>Prymnesiophyceae</taxon>
        <taxon>Prymnesiales</taxon>
        <taxon>Chrysochromulinaceae</taxon>
        <taxon>Chrysochromulina</taxon>
    </lineage>
</organism>
<name>A0A0M0K2R5_9EUKA</name>
<evidence type="ECO:0000256" key="5">
    <source>
        <dbReference type="ARBA" id="ARBA00022553"/>
    </source>
</evidence>
<keyword evidence="10" id="KW-1185">Reference proteome</keyword>
<comment type="caution">
    <text evidence="9">The sequence shown here is derived from an EMBL/GenBank/DDBJ whole genome shotgun (WGS) entry which is preliminary data.</text>
</comment>
<dbReference type="InterPro" id="IPR037898">
    <property type="entry name" value="NudC_fam"/>
</dbReference>
<feature type="region of interest" description="Disordered" evidence="7">
    <location>
        <begin position="144"/>
        <end position="163"/>
    </location>
</feature>
<sequence>MTAPMDDERFDGMFLQLAQQLGGIDPLLDSFFGFMRRKTDFFTGAVSEGAAEETVVKAFRKNKARADEEKREKEAKEKKRKAEEEKRKARVQEEKAKQQKMEASPMEDERIVDITDAPPAAAAASTSAAASSLSDEQKSAILTEAKKEEEDESEGKGITPINNGAVHDRYRWTQSLDTLMVYVPVPLDTKTKQLVIDIKKKHLTVKLAGQDPVLMGDMPNAVKMEDCFWSIEDDPKVGKRIISITLTKLNQMEWWKHVITTEPEINTQKVEPENSKLSDLDGDTRQTVEKMMYDQRQKAAGLPTADEQSKQDMLKKFMEQHPEMDFSKAKIC</sequence>
<dbReference type="EMBL" id="JWZX01001705">
    <property type="protein sequence ID" value="KOO32678.1"/>
    <property type="molecule type" value="Genomic_DNA"/>
</dbReference>
<evidence type="ECO:0000256" key="3">
    <source>
        <dbReference type="ARBA" id="ARBA00017641"/>
    </source>
</evidence>
<evidence type="ECO:0000256" key="7">
    <source>
        <dbReference type="SAM" id="MobiDB-lite"/>
    </source>
</evidence>